<dbReference type="InterPro" id="IPR003646">
    <property type="entry name" value="SH3-like_bac-type"/>
</dbReference>
<dbReference type="GO" id="GO:0008745">
    <property type="term" value="F:N-acetylmuramoyl-L-alanine amidase activity"/>
    <property type="evidence" value="ECO:0007669"/>
    <property type="project" value="UniProtKB-EC"/>
</dbReference>
<keyword evidence="2" id="KW-0961">Cell wall biogenesis/degradation</keyword>
<dbReference type="AlphaFoldDB" id="A0AAW6ALE0"/>
<dbReference type="SMART" id="SM00287">
    <property type="entry name" value="SH3b"/>
    <property type="match status" value="1"/>
</dbReference>
<dbReference type="SUPFAM" id="SSF53187">
    <property type="entry name" value="Zn-dependent exopeptidases"/>
    <property type="match status" value="1"/>
</dbReference>
<name>A0AAW6ALE0_9ACTN</name>
<reference evidence="5" key="1">
    <citation type="submission" date="2023-01" db="EMBL/GenBank/DDBJ databases">
        <title>Human gut microbiome strain richness.</title>
        <authorList>
            <person name="Chen-Liaw A."/>
        </authorList>
    </citation>
    <scope>NUCLEOTIDE SEQUENCE</scope>
    <source>
        <strain evidence="5">D54st1_D6_D54t1_190329</strain>
    </source>
</reference>
<evidence type="ECO:0000256" key="1">
    <source>
        <dbReference type="ARBA" id="ARBA00022801"/>
    </source>
</evidence>
<comment type="caution">
    <text evidence="5">The sequence shown here is derived from an EMBL/GenBank/DDBJ whole genome shotgun (WGS) entry which is preliminary data.</text>
</comment>
<feature type="domain" description="MurNAc-LAA" evidence="4">
    <location>
        <begin position="55"/>
        <end position="169"/>
    </location>
</feature>
<evidence type="ECO:0000259" key="3">
    <source>
        <dbReference type="SMART" id="SM00287"/>
    </source>
</evidence>
<dbReference type="Pfam" id="PF01520">
    <property type="entry name" value="Amidase_3"/>
    <property type="match status" value="1"/>
</dbReference>
<accession>A0AAW6ALE0</accession>
<dbReference type="Gene3D" id="2.30.30.40">
    <property type="entry name" value="SH3 Domains"/>
    <property type="match status" value="1"/>
</dbReference>
<evidence type="ECO:0000259" key="4">
    <source>
        <dbReference type="SMART" id="SM00646"/>
    </source>
</evidence>
<sequence length="272" mass="29363">MAKLFVICGHGAGDPGCCAGGYTEAERVRALGRRIKELGGDQVVLCDTSRNWYADGGLNSLKADGPVVELHMDASGLKTPRGAHVIISSKFSPDSYDKTLADKLSAFMPGRAQKLVKRSNLANINRAAARGINYRLAENGFIDNGGDLQKFNEYLDDLARIYLESFGIKVSNSAPVQQAPAKQPTQQATETESFGGRYRCTVFKLNVRSAPSLSGSVVASYSRGQTVVLDDWYKSADGFIWGCYTGGSGKIRYIAVGRATGKPEADDYLVKE</sequence>
<dbReference type="EMBL" id="JAQLEC010000002">
    <property type="protein sequence ID" value="MDB1838235.1"/>
    <property type="molecule type" value="Genomic_DNA"/>
</dbReference>
<evidence type="ECO:0000313" key="5">
    <source>
        <dbReference type="EMBL" id="MDB1838235.1"/>
    </source>
</evidence>
<dbReference type="Gene3D" id="3.40.630.40">
    <property type="entry name" value="Zn-dependent exopeptidases"/>
    <property type="match status" value="1"/>
</dbReference>
<evidence type="ECO:0000313" key="6">
    <source>
        <dbReference type="Proteomes" id="UP001212741"/>
    </source>
</evidence>
<proteinExistence type="predicted"/>
<dbReference type="CDD" id="cd02696">
    <property type="entry name" value="MurNAc-LAA"/>
    <property type="match status" value="1"/>
</dbReference>
<evidence type="ECO:0000256" key="2">
    <source>
        <dbReference type="ARBA" id="ARBA00023316"/>
    </source>
</evidence>
<dbReference type="RefSeq" id="WP_195520592.1">
    <property type="nucleotide sequence ID" value="NZ_JADNPG010000003.1"/>
</dbReference>
<protein>
    <submittedName>
        <fullName evidence="5">N-acetylmuramoyl-L-alanine amidase</fullName>
        <ecNumber evidence="5">3.5.1.28</ecNumber>
    </submittedName>
</protein>
<dbReference type="GO" id="GO:0071555">
    <property type="term" value="P:cell wall organization"/>
    <property type="evidence" value="ECO:0007669"/>
    <property type="project" value="UniProtKB-KW"/>
</dbReference>
<feature type="domain" description="SH3b" evidence="3">
    <location>
        <begin position="195"/>
        <end position="263"/>
    </location>
</feature>
<dbReference type="Proteomes" id="UP001212741">
    <property type="component" value="Unassembled WGS sequence"/>
</dbReference>
<dbReference type="InterPro" id="IPR002508">
    <property type="entry name" value="MurNAc-LAA_cat"/>
</dbReference>
<dbReference type="SMART" id="SM00646">
    <property type="entry name" value="Ami_3"/>
    <property type="match status" value="1"/>
</dbReference>
<keyword evidence="1 5" id="KW-0378">Hydrolase</keyword>
<dbReference type="GO" id="GO:0009253">
    <property type="term" value="P:peptidoglycan catabolic process"/>
    <property type="evidence" value="ECO:0007669"/>
    <property type="project" value="InterPro"/>
</dbReference>
<dbReference type="EC" id="3.5.1.28" evidence="5"/>
<gene>
    <name evidence="5" type="ORF">PMW86_01300</name>
</gene>
<organism evidence="5 6">
    <name type="scientific">Collinsella aerofaciens</name>
    <dbReference type="NCBI Taxonomy" id="74426"/>
    <lineage>
        <taxon>Bacteria</taxon>
        <taxon>Bacillati</taxon>
        <taxon>Actinomycetota</taxon>
        <taxon>Coriobacteriia</taxon>
        <taxon>Coriobacteriales</taxon>
        <taxon>Coriobacteriaceae</taxon>
        <taxon>Collinsella</taxon>
    </lineage>
</organism>